<dbReference type="GO" id="GO:0009584">
    <property type="term" value="P:detection of visible light"/>
    <property type="evidence" value="ECO:0007669"/>
    <property type="project" value="InterPro"/>
</dbReference>
<comment type="function">
    <text evidence="11">Photoreceptor which exists in two forms that are reversibly interconvertible by light: the R form that absorbs maximally in the red region of the spectrum and the FR form that absorbs maximally in the far-red region.</text>
</comment>
<dbReference type="CDD" id="cd00082">
    <property type="entry name" value="HisKA"/>
    <property type="match status" value="1"/>
</dbReference>
<accession>A0A1Z4N0E7</accession>
<dbReference type="InterPro" id="IPR050351">
    <property type="entry name" value="BphY/WalK/GraS-like"/>
</dbReference>
<evidence type="ECO:0000256" key="10">
    <source>
        <dbReference type="ARBA" id="ARBA00023170"/>
    </source>
</evidence>
<dbReference type="PANTHER" id="PTHR42878">
    <property type="entry name" value="TWO-COMPONENT HISTIDINE KINASE"/>
    <property type="match status" value="1"/>
</dbReference>
<feature type="domain" description="Histidine kinase" evidence="13">
    <location>
        <begin position="534"/>
        <end position="753"/>
    </location>
</feature>
<dbReference type="Gene3D" id="3.30.450.270">
    <property type="match status" value="1"/>
</dbReference>
<dbReference type="Pfam" id="PF01590">
    <property type="entry name" value="GAF"/>
    <property type="match status" value="1"/>
</dbReference>
<dbReference type="PROSITE" id="PS50046">
    <property type="entry name" value="PHYTOCHROME_2"/>
    <property type="match status" value="1"/>
</dbReference>
<dbReference type="Pfam" id="PF08446">
    <property type="entry name" value="PAS_2"/>
    <property type="match status" value="1"/>
</dbReference>
<dbReference type="EC" id="2.7.13.3" evidence="3"/>
<evidence type="ECO:0000256" key="5">
    <source>
        <dbReference type="ARBA" id="ARBA00022553"/>
    </source>
</evidence>
<evidence type="ECO:0000256" key="7">
    <source>
        <dbReference type="ARBA" id="ARBA00022679"/>
    </source>
</evidence>
<evidence type="ECO:0000256" key="2">
    <source>
        <dbReference type="ARBA" id="ARBA00006402"/>
    </source>
</evidence>
<keyword evidence="6" id="KW-0716">Sensory transduction</keyword>
<evidence type="ECO:0000256" key="6">
    <source>
        <dbReference type="ARBA" id="ARBA00022606"/>
    </source>
</evidence>
<dbReference type="SUPFAM" id="SSF55785">
    <property type="entry name" value="PYP-like sensor domain (PAS domain)"/>
    <property type="match status" value="1"/>
</dbReference>
<dbReference type="InterPro" id="IPR013515">
    <property type="entry name" value="Phytochrome_cen-reg"/>
</dbReference>
<dbReference type="Gene3D" id="1.10.287.130">
    <property type="match status" value="1"/>
</dbReference>
<keyword evidence="8 14" id="KW-0418">Kinase</keyword>
<dbReference type="InterPro" id="IPR016132">
    <property type="entry name" value="Phyto_chromo_attachment"/>
</dbReference>
<dbReference type="PROSITE" id="PS50109">
    <property type="entry name" value="HIS_KIN"/>
    <property type="match status" value="1"/>
</dbReference>
<dbReference type="InterPro" id="IPR003661">
    <property type="entry name" value="HisK_dim/P_dom"/>
</dbReference>
<keyword evidence="5" id="KW-0597">Phosphoprotein</keyword>
<dbReference type="GO" id="GO:0030295">
    <property type="term" value="F:protein kinase activator activity"/>
    <property type="evidence" value="ECO:0007669"/>
    <property type="project" value="TreeGrafter"/>
</dbReference>
<keyword evidence="9" id="KW-0157">Chromophore</keyword>
<keyword evidence="7" id="KW-0808">Transferase</keyword>
<evidence type="ECO:0000256" key="4">
    <source>
        <dbReference type="ARBA" id="ARBA00022543"/>
    </source>
</evidence>
<name>A0A1Z4N0E7_9CYAN</name>
<dbReference type="Gene3D" id="3.30.565.10">
    <property type="entry name" value="Histidine kinase-like ATPase, C-terminal domain"/>
    <property type="match status" value="1"/>
</dbReference>
<evidence type="ECO:0000256" key="11">
    <source>
        <dbReference type="ARBA" id="ARBA00055745"/>
    </source>
</evidence>
<dbReference type="Pfam" id="PF00360">
    <property type="entry name" value="PHY"/>
    <property type="match status" value="1"/>
</dbReference>
<dbReference type="InterPro" id="IPR029016">
    <property type="entry name" value="GAF-like_dom_sf"/>
</dbReference>
<dbReference type="InterPro" id="IPR035965">
    <property type="entry name" value="PAS-like_dom_sf"/>
</dbReference>
<dbReference type="InterPro" id="IPR013654">
    <property type="entry name" value="PAS_2"/>
</dbReference>
<comment type="catalytic activity">
    <reaction evidence="1">
        <text>ATP + protein L-histidine = ADP + protein N-phospho-L-histidine.</text>
        <dbReference type="EC" id="2.7.13.3"/>
    </reaction>
</comment>
<dbReference type="InterPro" id="IPR036097">
    <property type="entry name" value="HisK_dim/P_sf"/>
</dbReference>
<dbReference type="GO" id="GO:0006355">
    <property type="term" value="P:regulation of DNA-templated transcription"/>
    <property type="evidence" value="ECO:0007669"/>
    <property type="project" value="InterPro"/>
</dbReference>
<organism evidence="14 15">
    <name type="scientific">Tolypothrix tenuis PCC 7101</name>
    <dbReference type="NCBI Taxonomy" id="231146"/>
    <lineage>
        <taxon>Bacteria</taxon>
        <taxon>Bacillati</taxon>
        <taxon>Cyanobacteriota</taxon>
        <taxon>Cyanophyceae</taxon>
        <taxon>Nostocales</taxon>
        <taxon>Tolypothrichaceae</taxon>
        <taxon>Tolypothrix</taxon>
    </lineage>
</organism>
<gene>
    <name evidence="14" type="ORF">NIES37_31710</name>
</gene>
<keyword evidence="10" id="KW-0675">Receptor</keyword>
<proteinExistence type="inferred from homology"/>
<dbReference type="EMBL" id="AP018248">
    <property type="protein sequence ID" value="BAY99192.1"/>
    <property type="molecule type" value="Genomic_DNA"/>
</dbReference>
<evidence type="ECO:0000256" key="8">
    <source>
        <dbReference type="ARBA" id="ARBA00022777"/>
    </source>
</evidence>
<dbReference type="GO" id="GO:0007234">
    <property type="term" value="P:osmosensory signaling via phosphorelay pathway"/>
    <property type="evidence" value="ECO:0007669"/>
    <property type="project" value="TreeGrafter"/>
</dbReference>
<keyword evidence="15" id="KW-1185">Reference proteome</keyword>
<dbReference type="PRINTS" id="PR01033">
    <property type="entry name" value="PHYTOCHROME"/>
</dbReference>
<evidence type="ECO:0000259" key="12">
    <source>
        <dbReference type="PROSITE" id="PS50046"/>
    </source>
</evidence>
<dbReference type="InterPro" id="IPR036890">
    <property type="entry name" value="HATPase_C_sf"/>
</dbReference>
<evidence type="ECO:0000313" key="15">
    <source>
        <dbReference type="Proteomes" id="UP000218785"/>
    </source>
</evidence>
<dbReference type="InterPro" id="IPR043150">
    <property type="entry name" value="Phytochrome_PHY_sf"/>
</dbReference>
<dbReference type="SUPFAM" id="SSF47384">
    <property type="entry name" value="Homodimeric domain of signal transducing histidine kinase"/>
    <property type="match status" value="1"/>
</dbReference>
<evidence type="ECO:0000256" key="3">
    <source>
        <dbReference type="ARBA" id="ARBA00012438"/>
    </source>
</evidence>
<keyword evidence="4" id="KW-0600">Photoreceptor protein</keyword>
<evidence type="ECO:0000256" key="1">
    <source>
        <dbReference type="ARBA" id="ARBA00000085"/>
    </source>
</evidence>
<dbReference type="SMART" id="SM00388">
    <property type="entry name" value="HisKA"/>
    <property type="match status" value="1"/>
</dbReference>
<dbReference type="Pfam" id="PF02518">
    <property type="entry name" value="HATPase_c"/>
    <property type="match status" value="1"/>
</dbReference>
<dbReference type="GO" id="GO:0009881">
    <property type="term" value="F:photoreceptor activity"/>
    <property type="evidence" value="ECO:0007669"/>
    <property type="project" value="UniProtKB-KW"/>
</dbReference>
<dbReference type="PANTHER" id="PTHR42878:SF15">
    <property type="entry name" value="BACTERIOPHYTOCHROME"/>
    <property type="match status" value="1"/>
</dbReference>
<dbReference type="InterPro" id="IPR003018">
    <property type="entry name" value="GAF"/>
</dbReference>
<dbReference type="GO" id="GO:0000155">
    <property type="term" value="F:phosphorelay sensor kinase activity"/>
    <property type="evidence" value="ECO:0007669"/>
    <property type="project" value="InterPro"/>
</dbReference>
<dbReference type="Gene3D" id="3.30.450.20">
    <property type="entry name" value="PAS domain"/>
    <property type="match status" value="1"/>
</dbReference>
<dbReference type="RefSeq" id="WP_096577147.1">
    <property type="nucleotide sequence ID" value="NZ_CAWNJS010000001.1"/>
</dbReference>
<dbReference type="SMART" id="SM00065">
    <property type="entry name" value="GAF"/>
    <property type="match status" value="1"/>
</dbReference>
<dbReference type="AlphaFoldDB" id="A0A1Z4N0E7"/>
<evidence type="ECO:0000256" key="9">
    <source>
        <dbReference type="ARBA" id="ARBA00022991"/>
    </source>
</evidence>
<reference evidence="14 15" key="1">
    <citation type="submission" date="2017-06" db="EMBL/GenBank/DDBJ databases">
        <title>Genome sequencing of cyanobaciteial culture collection at National Institute for Environmental Studies (NIES).</title>
        <authorList>
            <person name="Hirose Y."/>
            <person name="Shimura Y."/>
            <person name="Fujisawa T."/>
            <person name="Nakamura Y."/>
            <person name="Kawachi M."/>
        </authorList>
    </citation>
    <scope>NUCLEOTIDE SEQUENCE [LARGE SCALE GENOMIC DNA]</scope>
    <source>
        <strain evidence="14 15">NIES-37</strain>
    </source>
</reference>
<feature type="domain" description="Phytochrome chromophore attachment site" evidence="12">
    <location>
        <begin position="150"/>
        <end position="308"/>
    </location>
</feature>
<dbReference type="GO" id="GO:0000156">
    <property type="term" value="F:phosphorelay response regulator activity"/>
    <property type="evidence" value="ECO:0007669"/>
    <property type="project" value="TreeGrafter"/>
</dbReference>
<sequence>MSQSEETTAQNPFLTNHDRRAIHLAGSIQPHGVLLALNSQLEILQVSNNTQQYFGKATQDLLGQSLDSLFDARQTATIKQCWEKNIGSVSSYKVAIITNHQEQFFDCIVHRTADVLIVELEATASNSEISFFSFHGLVSDAIAQMQNTANLVEFLDLVVTELRKITEFDRVMAYQFDGQGAGAVVAEAKQEDLPPYLGLHYPETDIPIESRELYTRCKLRFIPDFNAQAVNLVPINHPITHQPLDLTLSVLRGVDTCCVEFHQNMGVRALLVISLMQEGKLWGLISCHHHTPKYLAYEVRKICEFLGQIVSSELAHKVSHSEWDYEVKLKALQSELLASISQADNFIDALIKPEIRLLDVVSAAGAAVCLDNEITLVGVTPNLEQVQSLIEWADTQVRENLFYTDSLAKLYPDGIVFKDTASGLLLLRISQVRRYYILWFRPEVMQTVNWAGNPNESIHLDVDGNVTLGPRKSFAKWQETVQLTSLPWKKSELDSAIALRNAIVGIVLSKADELAKINLELERSNRELSSFAYAASHDLKEPLRGIYNYSTVLIEDYAHVLDAEGIEYIETVVTLSVRMEALINALLRLAQLGKAQLRAKATDINELINQVIDIFYASRQYSQVLDIRIPRPLPTISCDAVLVNEVFSNLVGNALKYNDKAEQWVEIGYLDAAQQQTGENSAPVFYVRDNGIGIPEHHRETIFRLFKRLHSQEKFGGGVGAGLAIVKKIIELHNGQIWLESNVGLGSTFYFTL</sequence>
<dbReference type="InterPro" id="IPR001294">
    <property type="entry name" value="Phytochrome"/>
</dbReference>
<dbReference type="InterPro" id="IPR005467">
    <property type="entry name" value="His_kinase_dom"/>
</dbReference>
<dbReference type="Pfam" id="PF00512">
    <property type="entry name" value="HisKA"/>
    <property type="match status" value="1"/>
</dbReference>
<dbReference type="InterPro" id="IPR003594">
    <property type="entry name" value="HATPase_dom"/>
</dbReference>
<protein>
    <recommendedName>
        <fullName evidence="3">histidine kinase</fullName>
        <ecNumber evidence="3">2.7.13.3</ecNumber>
    </recommendedName>
</protein>
<dbReference type="KEGG" id="ttq:NIES37_31710"/>
<comment type="similarity">
    <text evidence="2">In the N-terminal section; belongs to the phytochrome family.</text>
</comment>
<evidence type="ECO:0000259" key="13">
    <source>
        <dbReference type="PROSITE" id="PS50109"/>
    </source>
</evidence>
<dbReference type="FunFam" id="3.30.565.10:FF:000006">
    <property type="entry name" value="Sensor histidine kinase WalK"/>
    <property type="match status" value="1"/>
</dbReference>
<dbReference type="Proteomes" id="UP000218785">
    <property type="component" value="Chromosome"/>
</dbReference>
<dbReference type="Gene3D" id="3.30.450.40">
    <property type="match status" value="1"/>
</dbReference>
<evidence type="ECO:0000313" key="14">
    <source>
        <dbReference type="EMBL" id="BAY99192.1"/>
    </source>
</evidence>
<dbReference type="SMART" id="SM00387">
    <property type="entry name" value="HATPase_c"/>
    <property type="match status" value="1"/>
</dbReference>
<dbReference type="SUPFAM" id="SSF55874">
    <property type="entry name" value="ATPase domain of HSP90 chaperone/DNA topoisomerase II/histidine kinase"/>
    <property type="match status" value="1"/>
</dbReference>
<dbReference type="SUPFAM" id="SSF55781">
    <property type="entry name" value="GAF domain-like"/>
    <property type="match status" value="2"/>
</dbReference>